<proteinExistence type="predicted"/>
<evidence type="ECO:0000313" key="2">
    <source>
        <dbReference type="EMBL" id="CAB1416575.1"/>
    </source>
</evidence>
<sequence length="107" mass="12052">MRQQSETGPGCETGLHQTQTRRCSRKTGRNREALLDSVTVYHQQPQKRKKDLKRVVLRRWGWCGAEEGGQAATGNGNTCTERQARREGGREGQRKKSVRVQEGGKTS</sequence>
<dbReference type="EMBL" id="CADEAL010000217">
    <property type="protein sequence ID" value="CAB1416575.1"/>
    <property type="molecule type" value="Genomic_DNA"/>
</dbReference>
<keyword evidence="3" id="KW-1185">Reference proteome</keyword>
<reference evidence="2" key="1">
    <citation type="submission" date="2020-03" db="EMBL/GenBank/DDBJ databases">
        <authorList>
            <person name="Weist P."/>
        </authorList>
    </citation>
    <scope>NUCLEOTIDE SEQUENCE</scope>
</reference>
<feature type="region of interest" description="Disordered" evidence="1">
    <location>
        <begin position="1"/>
        <end position="29"/>
    </location>
</feature>
<feature type="compositionally biased region" description="Basic and acidic residues" evidence="1">
    <location>
        <begin position="82"/>
        <end position="94"/>
    </location>
</feature>
<feature type="region of interest" description="Disordered" evidence="1">
    <location>
        <begin position="66"/>
        <end position="107"/>
    </location>
</feature>
<dbReference type="AlphaFoldDB" id="A0A9N7TP95"/>
<evidence type="ECO:0000313" key="3">
    <source>
        <dbReference type="Proteomes" id="UP001153269"/>
    </source>
</evidence>
<comment type="caution">
    <text evidence="2">The sequence shown here is derived from an EMBL/GenBank/DDBJ whole genome shotgun (WGS) entry which is preliminary data.</text>
</comment>
<gene>
    <name evidence="2" type="ORF">PLEPLA_LOCUS4366</name>
</gene>
<accession>A0A9N7TP95</accession>
<evidence type="ECO:0000256" key="1">
    <source>
        <dbReference type="SAM" id="MobiDB-lite"/>
    </source>
</evidence>
<dbReference type="Proteomes" id="UP001153269">
    <property type="component" value="Unassembled WGS sequence"/>
</dbReference>
<name>A0A9N7TP95_PLEPL</name>
<organism evidence="2 3">
    <name type="scientific">Pleuronectes platessa</name>
    <name type="common">European plaice</name>
    <dbReference type="NCBI Taxonomy" id="8262"/>
    <lineage>
        <taxon>Eukaryota</taxon>
        <taxon>Metazoa</taxon>
        <taxon>Chordata</taxon>
        <taxon>Craniata</taxon>
        <taxon>Vertebrata</taxon>
        <taxon>Euteleostomi</taxon>
        <taxon>Actinopterygii</taxon>
        <taxon>Neopterygii</taxon>
        <taxon>Teleostei</taxon>
        <taxon>Neoteleostei</taxon>
        <taxon>Acanthomorphata</taxon>
        <taxon>Carangaria</taxon>
        <taxon>Pleuronectiformes</taxon>
        <taxon>Pleuronectoidei</taxon>
        <taxon>Pleuronectidae</taxon>
        <taxon>Pleuronectes</taxon>
    </lineage>
</organism>
<protein>
    <submittedName>
        <fullName evidence="2">Uncharacterized protein</fullName>
    </submittedName>
</protein>